<keyword evidence="3" id="KW-1185">Reference proteome</keyword>
<name>A0ABF7QJ09_RHILW</name>
<feature type="compositionally biased region" description="Low complexity" evidence="1">
    <location>
        <begin position="77"/>
        <end position="91"/>
    </location>
</feature>
<proteinExistence type="predicted"/>
<evidence type="ECO:0000256" key="1">
    <source>
        <dbReference type="SAM" id="MobiDB-lite"/>
    </source>
</evidence>
<evidence type="ECO:0000313" key="3">
    <source>
        <dbReference type="Proteomes" id="UP000008330"/>
    </source>
</evidence>
<protein>
    <recommendedName>
        <fullName evidence="4">C2H2-type domain-containing protein</fullName>
    </recommendedName>
</protein>
<feature type="region of interest" description="Disordered" evidence="1">
    <location>
        <begin position="66"/>
        <end position="91"/>
    </location>
</feature>
<dbReference type="AlphaFoldDB" id="A0ABF7QJ09"/>
<accession>A0ABF7QJ09</accession>
<dbReference type="KEGG" id="rlt:Rleg2_0692"/>
<reference evidence="2 3" key="1">
    <citation type="journal article" date="2010" name="Stand. Genomic Sci.">
        <title>Complete genome sequence of Rhizobium leguminosarum bv trifolii strain WSM2304, an effective microsymbiont of the South American clover Trifolium polymorphum.</title>
        <authorList>
            <person name="Reeve W."/>
            <person name="O'Hara G."/>
            <person name="Chain P."/>
            <person name="Ardley J."/>
            <person name="Brau L."/>
            <person name="Nandesena K."/>
            <person name="Tiwari R."/>
            <person name="Malfatti S."/>
            <person name="Kiss H."/>
            <person name="Lapidus A."/>
            <person name="Copeland A."/>
            <person name="Nolan M."/>
            <person name="Land M."/>
            <person name="Ivanova N."/>
            <person name="Mavromatis K."/>
            <person name="Markowitz V."/>
            <person name="Kyrpides N."/>
            <person name="Melino V."/>
            <person name="Denton M."/>
            <person name="Yates R."/>
            <person name="Howieson J."/>
        </authorList>
    </citation>
    <scope>NUCLEOTIDE SEQUENCE [LARGE SCALE GENOMIC DNA]</scope>
    <source>
        <strain evidence="2 3">WSM2304</strain>
    </source>
</reference>
<gene>
    <name evidence="2" type="ordered locus">Rleg2_0692</name>
</gene>
<dbReference type="Proteomes" id="UP000008330">
    <property type="component" value="Chromosome"/>
</dbReference>
<feature type="compositionally biased region" description="Basic and acidic residues" evidence="1">
    <location>
        <begin position="66"/>
        <end position="75"/>
    </location>
</feature>
<evidence type="ECO:0000313" key="2">
    <source>
        <dbReference type="EMBL" id="ACI53988.1"/>
    </source>
</evidence>
<evidence type="ECO:0008006" key="4">
    <source>
        <dbReference type="Google" id="ProtNLM"/>
    </source>
</evidence>
<dbReference type="EMBL" id="CP001191">
    <property type="protein sequence ID" value="ACI53988.1"/>
    <property type="molecule type" value="Genomic_DNA"/>
</dbReference>
<sequence length="91" mass="9868">MSCLIVLDIKGIKYTLMCMENSDIIINSPSLGDRVAARGARYTGCPNCGKALSIAEVIERHCETCGRQTNPKEMRQPSSSPLTDPDSLTPP</sequence>
<organism evidence="2 3">
    <name type="scientific">Rhizobium leguminosarum bv. trifolii (strain WSM2304)</name>
    <dbReference type="NCBI Taxonomy" id="395492"/>
    <lineage>
        <taxon>Bacteria</taxon>
        <taxon>Pseudomonadati</taxon>
        <taxon>Pseudomonadota</taxon>
        <taxon>Alphaproteobacteria</taxon>
        <taxon>Hyphomicrobiales</taxon>
        <taxon>Rhizobiaceae</taxon>
        <taxon>Rhizobium/Agrobacterium group</taxon>
        <taxon>Rhizobium</taxon>
    </lineage>
</organism>